<sequence length="572" mass="61240">MVPLRRLLKKRALAPLLDRASRMLGPGWAATVIDAADPIPANVHRLDPLRQDGLILGYLACTPPGGAPPDPAGEAALAATARFAADCLETIIDGEALRRTLAAETLVKYREVSLLHRATTGLNTSLRPREVALALLDECRRGELPADCGMVFLREAADAPFAPAVSFGQTIACRLDNIAASALFAAIIASRKGEIINDLAADKRWAGEADVASLLVYPLSASDKCVGMLVLAGPAPMLFEASHLQHVGTLAAVAGIALDNALHFKSVQTLINSLMQALATAIDARDPFTSGHSQRVARLGVALARAVHRDEGAFAGVAFTPSDLEELLYAGLLHDVGKIGIREEVLTKATRLSAGTMAVIGQRLALLGQLQGRDYGPEAEHLARINAADAVTDEDLALLDSISQLRLDTAHGALPVLEPDETACLRIARGNLTPEERKEIERHPEESRRILQHIPFPENMARLLAIISQHHERLDGSGYPDGLRGQAILLQSRIIAIVDIYDAITMARHYKPALSRQRALSILGDEAARGRIDGELVALLAANIEAVERDSARLETGFDLGELLLAPFPDLS</sequence>
<evidence type="ECO:0000259" key="1">
    <source>
        <dbReference type="PROSITE" id="PS51832"/>
    </source>
</evidence>
<dbReference type="InterPro" id="IPR029016">
    <property type="entry name" value="GAF-like_dom_sf"/>
</dbReference>
<dbReference type="CDD" id="cd00077">
    <property type="entry name" value="HDc"/>
    <property type="match status" value="1"/>
</dbReference>
<dbReference type="InterPro" id="IPR003607">
    <property type="entry name" value="HD/PDEase_dom"/>
</dbReference>
<dbReference type="RefSeq" id="WP_129349532.1">
    <property type="nucleotide sequence ID" value="NZ_CP026538.1"/>
</dbReference>
<dbReference type="SMART" id="SM00065">
    <property type="entry name" value="GAF"/>
    <property type="match status" value="1"/>
</dbReference>
<dbReference type="OrthoDB" id="9769359at2"/>
<dbReference type="PANTHER" id="PTHR43155">
    <property type="entry name" value="CYCLIC DI-GMP PHOSPHODIESTERASE PA4108-RELATED"/>
    <property type="match status" value="1"/>
</dbReference>
<gene>
    <name evidence="2" type="ORF">C3Y92_03430</name>
</gene>
<dbReference type="InterPro" id="IPR006674">
    <property type="entry name" value="HD_domain"/>
</dbReference>
<dbReference type="InterPro" id="IPR037522">
    <property type="entry name" value="HD_GYP_dom"/>
</dbReference>
<dbReference type="Pfam" id="PF13487">
    <property type="entry name" value="HD_5"/>
    <property type="match status" value="1"/>
</dbReference>
<dbReference type="SUPFAM" id="SSF55781">
    <property type="entry name" value="GAF domain-like"/>
    <property type="match status" value="1"/>
</dbReference>
<evidence type="ECO:0000313" key="3">
    <source>
        <dbReference type="Proteomes" id="UP000293296"/>
    </source>
</evidence>
<name>A0A4P6HIU4_9BACT</name>
<accession>A0A4P6HIU4</accession>
<dbReference type="InterPro" id="IPR003018">
    <property type="entry name" value="GAF"/>
</dbReference>
<dbReference type="Gene3D" id="1.10.3210.10">
    <property type="entry name" value="Hypothetical protein af1432"/>
    <property type="match status" value="2"/>
</dbReference>
<evidence type="ECO:0000313" key="2">
    <source>
        <dbReference type="EMBL" id="QAZ66344.1"/>
    </source>
</evidence>
<dbReference type="KEGG" id="dcb:C3Y92_03430"/>
<dbReference type="AlphaFoldDB" id="A0A4P6HIU4"/>
<proteinExistence type="predicted"/>
<protein>
    <submittedName>
        <fullName evidence="2">C-di-GMP phosphodiesterase</fullName>
    </submittedName>
</protein>
<dbReference type="Pfam" id="PF13185">
    <property type="entry name" value="GAF_2"/>
    <property type="match status" value="1"/>
</dbReference>
<dbReference type="PROSITE" id="PS51832">
    <property type="entry name" value="HD_GYP"/>
    <property type="match status" value="1"/>
</dbReference>
<dbReference type="EMBL" id="CP026538">
    <property type="protein sequence ID" value="QAZ66344.1"/>
    <property type="molecule type" value="Genomic_DNA"/>
</dbReference>
<dbReference type="Pfam" id="PF01966">
    <property type="entry name" value="HD"/>
    <property type="match status" value="1"/>
</dbReference>
<dbReference type="SMART" id="SM00471">
    <property type="entry name" value="HDc"/>
    <property type="match status" value="1"/>
</dbReference>
<dbReference type="SUPFAM" id="SSF109604">
    <property type="entry name" value="HD-domain/PDEase-like"/>
    <property type="match status" value="1"/>
</dbReference>
<organism evidence="2 3">
    <name type="scientific">Solidesulfovibrio carbinolicus</name>
    <dbReference type="NCBI Taxonomy" id="296842"/>
    <lineage>
        <taxon>Bacteria</taxon>
        <taxon>Pseudomonadati</taxon>
        <taxon>Thermodesulfobacteriota</taxon>
        <taxon>Desulfovibrionia</taxon>
        <taxon>Desulfovibrionales</taxon>
        <taxon>Desulfovibrionaceae</taxon>
        <taxon>Solidesulfovibrio</taxon>
    </lineage>
</organism>
<keyword evidence="3" id="KW-1185">Reference proteome</keyword>
<dbReference type="PANTHER" id="PTHR43155:SF2">
    <property type="entry name" value="CYCLIC DI-GMP PHOSPHODIESTERASE PA4108"/>
    <property type="match status" value="1"/>
</dbReference>
<dbReference type="Gene3D" id="3.30.450.40">
    <property type="match status" value="1"/>
</dbReference>
<feature type="domain" description="HD-GYP" evidence="1">
    <location>
        <begin position="267"/>
        <end position="556"/>
    </location>
</feature>
<reference evidence="2 3" key="1">
    <citation type="submission" date="2018-02" db="EMBL/GenBank/DDBJ databases">
        <title>Genome sequence of Desulfovibrio carbinolicus DSM 3852.</title>
        <authorList>
            <person name="Wilbanks E."/>
            <person name="Skennerton C.T."/>
            <person name="Orphan V.J."/>
        </authorList>
    </citation>
    <scope>NUCLEOTIDE SEQUENCE [LARGE SCALE GENOMIC DNA]</scope>
    <source>
        <strain evidence="2 3">DSM 3852</strain>
    </source>
</reference>
<dbReference type="Proteomes" id="UP000293296">
    <property type="component" value="Chromosome"/>
</dbReference>